<accession>A0AAD4QNP0</accession>
<evidence type="ECO:0000313" key="3">
    <source>
        <dbReference type="Proteomes" id="UP001203297"/>
    </source>
</evidence>
<feature type="region of interest" description="Disordered" evidence="1">
    <location>
        <begin position="1"/>
        <end position="46"/>
    </location>
</feature>
<comment type="caution">
    <text evidence="2">The sequence shown here is derived from an EMBL/GenBank/DDBJ whole genome shotgun (WGS) entry which is preliminary data.</text>
</comment>
<dbReference type="AlphaFoldDB" id="A0AAD4QNP0"/>
<feature type="region of interest" description="Disordered" evidence="1">
    <location>
        <begin position="65"/>
        <end position="96"/>
    </location>
</feature>
<sequence>MGFFQKFLSLGSRKSKKRRTAETHTAPPLSREEMRRQQQEQEEVASRLLRSSSLRYAVVNEVDYSSLPPLPHPINSLSQTQTQRDPPRRSASIQTRRTYTVTIRDRRVEALTEFPNANPPLDTPRRSSHELANPSSQVPRFPPVTPKDQNRLHMLRQDPSVASLLDMYDNQGRLDSRVFSNTPSAAEKESSKDGRAQVKRGGSTLRQLLGNPESTGRSSTTEGDISWAEGFLRYDWVQF</sequence>
<feature type="compositionally biased region" description="Basic and acidic residues" evidence="1">
    <location>
        <begin position="30"/>
        <end position="39"/>
    </location>
</feature>
<proteinExistence type="predicted"/>
<protein>
    <submittedName>
        <fullName evidence="2">Uncharacterized protein</fullName>
    </submittedName>
</protein>
<feature type="compositionally biased region" description="Polar residues" evidence="1">
    <location>
        <begin position="212"/>
        <end position="222"/>
    </location>
</feature>
<feature type="compositionally biased region" description="Basic and acidic residues" evidence="1">
    <location>
        <begin position="186"/>
        <end position="196"/>
    </location>
</feature>
<feature type="region of interest" description="Disordered" evidence="1">
    <location>
        <begin position="182"/>
        <end position="222"/>
    </location>
</feature>
<dbReference type="Proteomes" id="UP001203297">
    <property type="component" value="Unassembled WGS sequence"/>
</dbReference>
<evidence type="ECO:0000313" key="2">
    <source>
        <dbReference type="EMBL" id="KAI0306058.1"/>
    </source>
</evidence>
<dbReference type="EMBL" id="WTXG01000004">
    <property type="protein sequence ID" value="KAI0306058.1"/>
    <property type="molecule type" value="Genomic_DNA"/>
</dbReference>
<evidence type="ECO:0000256" key="1">
    <source>
        <dbReference type="SAM" id="MobiDB-lite"/>
    </source>
</evidence>
<reference evidence="2" key="1">
    <citation type="journal article" date="2022" name="New Phytol.">
        <title>Evolutionary transition to the ectomycorrhizal habit in the genomes of a hyperdiverse lineage of mushroom-forming fungi.</title>
        <authorList>
            <person name="Looney B."/>
            <person name="Miyauchi S."/>
            <person name="Morin E."/>
            <person name="Drula E."/>
            <person name="Courty P.E."/>
            <person name="Kohler A."/>
            <person name="Kuo A."/>
            <person name="LaButti K."/>
            <person name="Pangilinan J."/>
            <person name="Lipzen A."/>
            <person name="Riley R."/>
            <person name="Andreopoulos W."/>
            <person name="He G."/>
            <person name="Johnson J."/>
            <person name="Nolan M."/>
            <person name="Tritt A."/>
            <person name="Barry K.W."/>
            <person name="Grigoriev I.V."/>
            <person name="Nagy L.G."/>
            <person name="Hibbett D."/>
            <person name="Henrissat B."/>
            <person name="Matheny P.B."/>
            <person name="Labbe J."/>
            <person name="Martin F.M."/>
        </authorList>
    </citation>
    <scope>NUCLEOTIDE SEQUENCE</scope>
    <source>
        <strain evidence="2">BPL690</strain>
    </source>
</reference>
<name>A0AAD4QNP0_9AGAM</name>
<keyword evidence="3" id="KW-1185">Reference proteome</keyword>
<feature type="region of interest" description="Disordered" evidence="1">
    <location>
        <begin position="110"/>
        <end position="148"/>
    </location>
</feature>
<organism evidence="2 3">
    <name type="scientific">Multifurca ochricompacta</name>
    <dbReference type="NCBI Taxonomy" id="376703"/>
    <lineage>
        <taxon>Eukaryota</taxon>
        <taxon>Fungi</taxon>
        <taxon>Dikarya</taxon>
        <taxon>Basidiomycota</taxon>
        <taxon>Agaricomycotina</taxon>
        <taxon>Agaricomycetes</taxon>
        <taxon>Russulales</taxon>
        <taxon>Russulaceae</taxon>
        <taxon>Multifurca</taxon>
    </lineage>
</organism>
<gene>
    <name evidence="2" type="ORF">B0F90DRAFT_1623956</name>
</gene>
<feature type="compositionally biased region" description="Polar residues" evidence="1">
    <location>
        <begin position="75"/>
        <end position="84"/>
    </location>
</feature>